<dbReference type="EMBL" id="FOIB01000011">
    <property type="protein sequence ID" value="SEU36062.1"/>
    <property type="molecule type" value="Genomic_DNA"/>
</dbReference>
<dbReference type="Proteomes" id="UP000321514">
    <property type="component" value="Unassembled WGS sequence"/>
</dbReference>
<dbReference type="AlphaFoldDB" id="A0A511TEV9"/>
<proteinExistence type="predicted"/>
<feature type="short sequence motif" description="GXSXG" evidence="4">
    <location>
        <begin position="51"/>
        <end position="55"/>
    </location>
</feature>
<comment type="caution">
    <text evidence="4">Lacks conserved residue(s) required for the propagation of feature annotation.</text>
</comment>
<dbReference type="RefSeq" id="WP_046712163.1">
    <property type="nucleotide sequence ID" value="NZ_JBLZWM010000001.1"/>
</dbReference>
<dbReference type="GO" id="GO:0016787">
    <property type="term" value="F:hydrolase activity"/>
    <property type="evidence" value="ECO:0007669"/>
    <property type="project" value="UniProtKB-UniRule"/>
</dbReference>
<evidence type="ECO:0000313" key="7">
    <source>
        <dbReference type="EMBL" id="SEU36062.1"/>
    </source>
</evidence>
<dbReference type="Pfam" id="PF01734">
    <property type="entry name" value="Patatin"/>
    <property type="match status" value="1"/>
</dbReference>
<organism evidence="6 9">
    <name type="scientific">Myxococcus fulvus</name>
    <dbReference type="NCBI Taxonomy" id="33"/>
    <lineage>
        <taxon>Bacteria</taxon>
        <taxon>Pseudomonadati</taxon>
        <taxon>Myxococcota</taxon>
        <taxon>Myxococcia</taxon>
        <taxon>Myxococcales</taxon>
        <taxon>Cystobacterineae</taxon>
        <taxon>Myxococcaceae</taxon>
        <taxon>Myxococcus</taxon>
    </lineage>
</organism>
<dbReference type="InterPro" id="IPR016035">
    <property type="entry name" value="Acyl_Trfase/lysoPLipase"/>
</dbReference>
<feature type="short sequence motif" description="DGA/G" evidence="4">
    <location>
        <begin position="177"/>
        <end position="179"/>
    </location>
</feature>
<keyword evidence="1 4" id="KW-0378">Hydrolase</keyword>
<dbReference type="PANTHER" id="PTHR14226:SF29">
    <property type="entry name" value="NEUROPATHY TARGET ESTERASE SWS"/>
    <property type="match status" value="1"/>
</dbReference>
<keyword evidence="3 4" id="KW-0443">Lipid metabolism</keyword>
<dbReference type="InterPro" id="IPR002641">
    <property type="entry name" value="PNPLA_dom"/>
</dbReference>
<feature type="domain" description="PNPLA" evidence="5">
    <location>
        <begin position="20"/>
        <end position="190"/>
    </location>
</feature>
<evidence type="ECO:0000313" key="8">
    <source>
        <dbReference type="Proteomes" id="UP000183760"/>
    </source>
</evidence>
<evidence type="ECO:0000256" key="1">
    <source>
        <dbReference type="ARBA" id="ARBA00022801"/>
    </source>
</evidence>
<feature type="active site" description="Nucleophile" evidence="4">
    <location>
        <position position="53"/>
    </location>
</feature>
<dbReference type="STRING" id="1334629.MFUL124B02_12190"/>
<reference evidence="7 8" key="1">
    <citation type="submission" date="2016-10" db="EMBL/GenBank/DDBJ databases">
        <authorList>
            <person name="Varghese N."/>
            <person name="Submissions S."/>
        </authorList>
    </citation>
    <scope>NUCLEOTIDE SEQUENCE [LARGE SCALE GENOMIC DNA]</scope>
    <source>
        <strain evidence="7 8">DSM 16525</strain>
    </source>
</reference>
<evidence type="ECO:0000256" key="4">
    <source>
        <dbReference type="PROSITE-ProRule" id="PRU01161"/>
    </source>
</evidence>
<keyword evidence="8" id="KW-1185">Reference proteome</keyword>
<evidence type="ECO:0000313" key="9">
    <source>
        <dbReference type="Proteomes" id="UP000321514"/>
    </source>
</evidence>
<reference evidence="6 9" key="2">
    <citation type="submission" date="2019-07" db="EMBL/GenBank/DDBJ databases">
        <title>Whole genome shotgun sequence of Myxococcus fulvus NBRC 100333.</title>
        <authorList>
            <person name="Hosoyama A."/>
            <person name="Uohara A."/>
            <person name="Ohji S."/>
            <person name="Ichikawa N."/>
        </authorList>
    </citation>
    <scope>NUCLEOTIDE SEQUENCE [LARGE SCALE GENOMIC DNA]</scope>
    <source>
        <strain evidence="6 9">NBRC 100333</strain>
    </source>
</reference>
<dbReference type="EMBL" id="BJXR01000068">
    <property type="protein sequence ID" value="GEN12709.1"/>
    <property type="molecule type" value="Genomic_DNA"/>
</dbReference>
<evidence type="ECO:0000256" key="2">
    <source>
        <dbReference type="ARBA" id="ARBA00022963"/>
    </source>
</evidence>
<dbReference type="PANTHER" id="PTHR14226">
    <property type="entry name" value="NEUROPATHY TARGET ESTERASE/SWISS CHEESE D.MELANOGASTER"/>
    <property type="match status" value="1"/>
</dbReference>
<dbReference type="SUPFAM" id="SSF52151">
    <property type="entry name" value="FabD/lysophospholipase-like"/>
    <property type="match status" value="1"/>
</dbReference>
<dbReference type="GO" id="GO:0016042">
    <property type="term" value="P:lipid catabolic process"/>
    <property type="evidence" value="ECO:0007669"/>
    <property type="project" value="UniProtKB-UniRule"/>
</dbReference>
<sequence>MWDMASPNLQQLLEGKRFGLVLSAGYFGFYGHAGFLKGLASTGLKPSAYAGTSAGGMVAAYAAAGMPVHAIEELVLRQTRANFWDPDPIGAVLNADAAGHGLTGLLKGERFRRLLEDTLGAPTFEDLPHPLLLVGANLTLGTHDVFTTGELAPRVHATCAYPGLFRAVPLDGNLYWDGGLVDKAPALSLHDSAAGKDLDAILVHFLPSKTRKVVGGPMAYAQGLAAGSAALRRDHFRLQLTVLEGRGIPVYVVVSNLPPVTPTTMERGFDALDQARLAAAVALSRPPVPFGQAQW</sequence>
<gene>
    <name evidence="6" type="ORF">MFU01_77460</name>
    <name evidence="7" type="ORF">SAMN05443572_11183</name>
</gene>
<evidence type="ECO:0000256" key="3">
    <source>
        <dbReference type="ARBA" id="ARBA00023098"/>
    </source>
</evidence>
<comment type="caution">
    <text evidence="6">The sequence shown here is derived from an EMBL/GenBank/DDBJ whole genome shotgun (WGS) entry which is preliminary data.</text>
</comment>
<accession>A0A511TEV9</accession>
<dbReference type="InterPro" id="IPR050301">
    <property type="entry name" value="NTE"/>
</dbReference>
<evidence type="ECO:0000259" key="5">
    <source>
        <dbReference type="PROSITE" id="PS51635"/>
    </source>
</evidence>
<feature type="active site" description="Proton acceptor" evidence="4">
    <location>
        <position position="177"/>
    </location>
</feature>
<dbReference type="PROSITE" id="PS51635">
    <property type="entry name" value="PNPLA"/>
    <property type="match status" value="1"/>
</dbReference>
<protein>
    <submittedName>
        <fullName evidence="7">NTE family protein</fullName>
    </submittedName>
</protein>
<dbReference type="Gene3D" id="3.40.1090.10">
    <property type="entry name" value="Cytosolic phospholipase A2 catalytic domain"/>
    <property type="match status" value="2"/>
</dbReference>
<name>A0A511TEV9_MYXFU</name>
<keyword evidence="2 4" id="KW-0442">Lipid degradation</keyword>
<dbReference type="Proteomes" id="UP000183760">
    <property type="component" value="Unassembled WGS sequence"/>
</dbReference>
<evidence type="ECO:0000313" key="6">
    <source>
        <dbReference type="EMBL" id="GEN12709.1"/>
    </source>
</evidence>